<evidence type="ECO:0000259" key="9">
    <source>
        <dbReference type="PROSITE" id="PS51755"/>
    </source>
</evidence>
<dbReference type="GO" id="GO:0000156">
    <property type="term" value="F:phosphorelay response regulator activity"/>
    <property type="evidence" value="ECO:0007669"/>
    <property type="project" value="TreeGrafter"/>
</dbReference>
<dbReference type="CDD" id="cd00383">
    <property type="entry name" value="trans_reg_C"/>
    <property type="match status" value="1"/>
</dbReference>
<feature type="modified residue" description="4-aspartylphosphate" evidence="6">
    <location>
        <position position="106"/>
    </location>
</feature>
<dbReference type="SUPFAM" id="SSF46894">
    <property type="entry name" value="C-terminal effector domain of the bipartite response regulators"/>
    <property type="match status" value="1"/>
</dbReference>
<evidence type="ECO:0000256" key="7">
    <source>
        <dbReference type="PROSITE-ProRule" id="PRU01091"/>
    </source>
</evidence>
<dbReference type="GO" id="GO:0000976">
    <property type="term" value="F:transcription cis-regulatory region binding"/>
    <property type="evidence" value="ECO:0007669"/>
    <property type="project" value="TreeGrafter"/>
</dbReference>
<organism evidence="10 11">
    <name type="scientific">Mycolicibacterium rufum</name>
    <dbReference type="NCBI Taxonomy" id="318424"/>
    <lineage>
        <taxon>Bacteria</taxon>
        <taxon>Bacillati</taxon>
        <taxon>Actinomycetota</taxon>
        <taxon>Actinomycetes</taxon>
        <taxon>Mycobacteriales</taxon>
        <taxon>Mycobacteriaceae</taxon>
        <taxon>Mycolicibacterium</taxon>
    </lineage>
</organism>
<dbReference type="PANTHER" id="PTHR48111:SF1">
    <property type="entry name" value="TWO-COMPONENT RESPONSE REGULATOR ORR33"/>
    <property type="match status" value="1"/>
</dbReference>
<keyword evidence="5" id="KW-0804">Transcription</keyword>
<reference evidence="10" key="2">
    <citation type="journal article" date="2022" name="BMC Genomics">
        <title>Comparative genome analysis of mycobacteria focusing on tRNA and non-coding RNA.</title>
        <authorList>
            <person name="Behra P.R.K."/>
            <person name="Pettersson B.M.F."/>
            <person name="Ramesh M."/>
            <person name="Das S."/>
            <person name="Dasgupta S."/>
            <person name="Kirsebom L.A."/>
        </authorList>
    </citation>
    <scope>NUCLEOTIDE SEQUENCE</scope>
    <source>
        <strain evidence="10">DSM 45406</strain>
    </source>
</reference>
<evidence type="ECO:0000256" key="1">
    <source>
        <dbReference type="ARBA" id="ARBA00022553"/>
    </source>
</evidence>
<dbReference type="Pfam" id="PF00486">
    <property type="entry name" value="Trans_reg_C"/>
    <property type="match status" value="1"/>
</dbReference>
<evidence type="ECO:0000256" key="3">
    <source>
        <dbReference type="ARBA" id="ARBA00023015"/>
    </source>
</evidence>
<keyword evidence="4 7" id="KW-0238">DNA-binding</keyword>
<keyword evidence="3" id="KW-0805">Transcription regulation</keyword>
<dbReference type="InterPro" id="IPR001789">
    <property type="entry name" value="Sig_transdc_resp-reg_receiver"/>
</dbReference>
<dbReference type="PROSITE" id="PS50110">
    <property type="entry name" value="RESPONSE_REGULATORY"/>
    <property type="match status" value="1"/>
</dbReference>
<dbReference type="SMART" id="SM00448">
    <property type="entry name" value="REC"/>
    <property type="match status" value="1"/>
</dbReference>
<keyword evidence="1 6" id="KW-0597">Phosphoprotein</keyword>
<keyword evidence="2" id="KW-0902">Two-component regulatory system</keyword>
<feature type="domain" description="Response regulatory" evidence="8">
    <location>
        <begin position="57"/>
        <end position="170"/>
    </location>
</feature>
<accession>A0A9X2YGZ2</accession>
<dbReference type="Pfam" id="PF00072">
    <property type="entry name" value="Response_reg"/>
    <property type="match status" value="1"/>
</dbReference>
<gene>
    <name evidence="10" type="ORF">H7H73_29090</name>
</gene>
<feature type="DNA-binding region" description="OmpR/PhoB-type" evidence="7">
    <location>
        <begin position="177"/>
        <end position="273"/>
    </location>
</feature>
<evidence type="ECO:0000256" key="2">
    <source>
        <dbReference type="ARBA" id="ARBA00023012"/>
    </source>
</evidence>
<evidence type="ECO:0000256" key="4">
    <source>
        <dbReference type="ARBA" id="ARBA00023125"/>
    </source>
</evidence>
<evidence type="ECO:0000256" key="5">
    <source>
        <dbReference type="ARBA" id="ARBA00023163"/>
    </source>
</evidence>
<name>A0A9X2YGZ2_9MYCO</name>
<dbReference type="AlphaFoldDB" id="A0A9X2YGZ2"/>
<protein>
    <submittedName>
        <fullName evidence="10">Response regulator transcription factor</fullName>
    </submittedName>
</protein>
<sequence>MGPLSSSGPELIATLERGHEANLKIAACTGLFRSASGSPGQNGRMAAPSDPDRVAARVLVVEDSLAIREMVVEALVSAGYAADGRVDGDGIEQALDGYRPDLVILDVMLPGRDGFALADVVRQWGDAGLIMLTARDGLADRVRGLDGGADDYVVKPFEVPELVSRVGAVLRRRGRLPDTVQTGDLVVDRGAGIASRAGAPLELTATEFRLLDFLLDQRGRIVSAHQILNAVWGYASYDDNLVHVHISSLRRKMEAHGPRILHTVRGIGYRLQAPAR</sequence>
<proteinExistence type="predicted"/>
<dbReference type="Proteomes" id="UP001140272">
    <property type="component" value="Unassembled WGS sequence"/>
</dbReference>
<dbReference type="Gene3D" id="6.10.250.690">
    <property type="match status" value="1"/>
</dbReference>
<comment type="caution">
    <text evidence="10">The sequence shown here is derived from an EMBL/GenBank/DDBJ whole genome shotgun (WGS) entry which is preliminary data.</text>
</comment>
<evidence type="ECO:0000256" key="6">
    <source>
        <dbReference type="PROSITE-ProRule" id="PRU00169"/>
    </source>
</evidence>
<evidence type="ECO:0000313" key="10">
    <source>
        <dbReference type="EMBL" id="MCV7073747.1"/>
    </source>
</evidence>
<dbReference type="InterPro" id="IPR016032">
    <property type="entry name" value="Sig_transdc_resp-reg_C-effctor"/>
</dbReference>
<dbReference type="GO" id="GO:0006355">
    <property type="term" value="P:regulation of DNA-templated transcription"/>
    <property type="evidence" value="ECO:0007669"/>
    <property type="project" value="InterPro"/>
</dbReference>
<dbReference type="Gene3D" id="1.10.10.10">
    <property type="entry name" value="Winged helix-like DNA-binding domain superfamily/Winged helix DNA-binding domain"/>
    <property type="match status" value="1"/>
</dbReference>
<dbReference type="InterPro" id="IPR001867">
    <property type="entry name" value="OmpR/PhoB-type_DNA-bd"/>
</dbReference>
<dbReference type="SMART" id="SM00862">
    <property type="entry name" value="Trans_reg_C"/>
    <property type="match status" value="1"/>
</dbReference>
<dbReference type="SUPFAM" id="SSF52172">
    <property type="entry name" value="CheY-like"/>
    <property type="match status" value="1"/>
</dbReference>
<reference evidence="10" key="1">
    <citation type="submission" date="2020-07" db="EMBL/GenBank/DDBJ databases">
        <authorList>
            <person name="Pettersson B.M.F."/>
            <person name="Behra P.R.K."/>
            <person name="Ramesh M."/>
            <person name="Das S."/>
            <person name="Dasgupta S."/>
            <person name="Kirsebom L.A."/>
        </authorList>
    </citation>
    <scope>NUCLEOTIDE SEQUENCE</scope>
    <source>
        <strain evidence="10">DSM 45406</strain>
    </source>
</reference>
<dbReference type="InterPro" id="IPR036388">
    <property type="entry name" value="WH-like_DNA-bd_sf"/>
</dbReference>
<dbReference type="PROSITE" id="PS51755">
    <property type="entry name" value="OMPR_PHOB"/>
    <property type="match status" value="1"/>
</dbReference>
<dbReference type="InterPro" id="IPR039420">
    <property type="entry name" value="WalR-like"/>
</dbReference>
<dbReference type="Gene3D" id="3.40.50.2300">
    <property type="match status" value="1"/>
</dbReference>
<dbReference type="PANTHER" id="PTHR48111">
    <property type="entry name" value="REGULATOR OF RPOS"/>
    <property type="match status" value="1"/>
</dbReference>
<evidence type="ECO:0000259" key="8">
    <source>
        <dbReference type="PROSITE" id="PS50110"/>
    </source>
</evidence>
<dbReference type="EMBL" id="JACKRN010000935">
    <property type="protein sequence ID" value="MCV7073747.1"/>
    <property type="molecule type" value="Genomic_DNA"/>
</dbReference>
<evidence type="ECO:0000313" key="11">
    <source>
        <dbReference type="Proteomes" id="UP001140272"/>
    </source>
</evidence>
<dbReference type="InterPro" id="IPR011006">
    <property type="entry name" value="CheY-like_superfamily"/>
</dbReference>
<feature type="domain" description="OmpR/PhoB-type" evidence="9">
    <location>
        <begin position="177"/>
        <end position="273"/>
    </location>
</feature>
<dbReference type="GO" id="GO:0005829">
    <property type="term" value="C:cytosol"/>
    <property type="evidence" value="ECO:0007669"/>
    <property type="project" value="TreeGrafter"/>
</dbReference>
<dbReference type="GO" id="GO:0032993">
    <property type="term" value="C:protein-DNA complex"/>
    <property type="evidence" value="ECO:0007669"/>
    <property type="project" value="TreeGrafter"/>
</dbReference>